<evidence type="ECO:0000256" key="10">
    <source>
        <dbReference type="ARBA" id="ARBA00023157"/>
    </source>
</evidence>
<dbReference type="Gene3D" id="2.60.120.290">
    <property type="entry name" value="Spermadhesin, CUB domain"/>
    <property type="match status" value="2"/>
</dbReference>
<dbReference type="CDD" id="cd00054">
    <property type="entry name" value="EGF_CA"/>
    <property type="match status" value="1"/>
</dbReference>
<feature type="domain" description="Laminin EGF-like" evidence="19">
    <location>
        <begin position="2334"/>
        <end position="2382"/>
    </location>
</feature>
<feature type="domain" description="Laminin EGF-like" evidence="19">
    <location>
        <begin position="1323"/>
        <end position="1373"/>
    </location>
</feature>
<dbReference type="SMART" id="SM00180">
    <property type="entry name" value="EGF_Lam"/>
    <property type="match status" value="4"/>
</dbReference>
<dbReference type="GO" id="GO:0048513">
    <property type="term" value="P:animal organ development"/>
    <property type="evidence" value="ECO:0007669"/>
    <property type="project" value="UniProtKB-ARBA"/>
</dbReference>
<comment type="subcellular location">
    <subcellularLocation>
        <location evidence="1">Membrane</location>
        <topology evidence="1">Single-pass type I membrane protein</topology>
    </subcellularLocation>
</comment>
<evidence type="ECO:0000313" key="20">
    <source>
        <dbReference type="EMBL" id="CAG6614063.1"/>
    </source>
</evidence>
<dbReference type="Pfam" id="PF24981">
    <property type="entry name" value="Beta-prop_ATRN-LZTR1"/>
    <property type="match status" value="2"/>
</dbReference>
<evidence type="ECO:0000256" key="11">
    <source>
        <dbReference type="ARBA" id="ARBA00023180"/>
    </source>
</evidence>
<name>A0A8D8PUQ8_9HEMI</name>
<dbReference type="PROSITE" id="PS50027">
    <property type="entry name" value="EGF_LAM_2"/>
    <property type="match status" value="3"/>
</dbReference>
<dbReference type="InterPro" id="IPR056863">
    <property type="entry name" value="LMN_ATRN_NET-like_EGF"/>
</dbReference>
<keyword evidence="12 14" id="KW-0424">Laminin EGF-like domain</keyword>
<dbReference type="SMART" id="SM00423">
    <property type="entry name" value="PSI"/>
    <property type="match status" value="8"/>
</dbReference>
<dbReference type="FunFam" id="2.10.25.10:FF:000191">
    <property type="entry name" value="Multiple epidermal growth factor-like domains 8"/>
    <property type="match status" value="1"/>
</dbReference>
<dbReference type="InterPro" id="IPR002049">
    <property type="entry name" value="LE_dom"/>
</dbReference>
<feature type="disulfide bond" evidence="14">
    <location>
        <begin position="2354"/>
        <end position="2363"/>
    </location>
</feature>
<dbReference type="PROSITE" id="PS01180">
    <property type="entry name" value="CUB"/>
    <property type="match status" value="2"/>
</dbReference>
<dbReference type="InterPro" id="IPR001881">
    <property type="entry name" value="EGF-like_Ca-bd_dom"/>
</dbReference>
<dbReference type="PROSITE" id="PS00010">
    <property type="entry name" value="ASX_HYDROXYL"/>
    <property type="match status" value="1"/>
</dbReference>
<feature type="disulfide bond" evidence="14">
    <location>
        <begin position="1306"/>
        <end position="1320"/>
    </location>
</feature>
<dbReference type="SMART" id="SM00181">
    <property type="entry name" value="EGF"/>
    <property type="match status" value="10"/>
</dbReference>
<evidence type="ECO:0000256" key="7">
    <source>
        <dbReference type="ARBA" id="ARBA00022837"/>
    </source>
</evidence>
<evidence type="ECO:0000256" key="13">
    <source>
        <dbReference type="PROSITE-ProRule" id="PRU00076"/>
    </source>
</evidence>
<dbReference type="GO" id="GO:0005794">
    <property type="term" value="C:Golgi apparatus"/>
    <property type="evidence" value="ECO:0007669"/>
    <property type="project" value="TreeGrafter"/>
</dbReference>
<dbReference type="InterPro" id="IPR018097">
    <property type="entry name" value="EGF_Ca-bd_CS"/>
</dbReference>
<dbReference type="Pfam" id="PF24973">
    <property type="entry name" value="EGF_LMN_ATRN"/>
    <property type="match status" value="3"/>
</dbReference>
<dbReference type="PROSITE" id="PS01248">
    <property type="entry name" value="EGF_LAM_1"/>
    <property type="match status" value="1"/>
</dbReference>
<evidence type="ECO:0000256" key="14">
    <source>
        <dbReference type="PROSITE-ProRule" id="PRU00460"/>
    </source>
</evidence>
<dbReference type="PROSITE" id="PS50026">
    <property type="entry name" value="EGF_3"/>
    <property type="match status" value="1"/>
</dbReference>
<feature type="domain" description="Laminin EGF-like" evidence="19">
    <location>
        <begin position="1276"/>
        <end position="1322"/>
    </location>
</feature>
<dbReference type="InterPro" id="IPR000152">
    <property type="entry name" value="EGF-type_Asp/Asn_hydroxyl_site"/>
</dbReference>
<keyword evidence="8 15" id="KW-1133">Transmembrane helix</keyword>
<dbReference type="PROSITE" id="PS01187">
    <property type="entry name" value="EGF_CA"/>
    <property type="match status" value="1"/>
</dbReference>
<dbReference type="Pfam" id="PF07645">
    <property type="entry name" value="EGF_CA"/>
    <property type="match status" value="2"/>
</dbReference>
<keyword evidence="4 15" id="KW-0812">Transmembrane</keyword>
<keyword evidence="3 13" id="KW-0245">EGF-like domain</keyword>
<dbReference type="Gene3D" id="2.10.25.10">
    <property type="entry name" value="Laminin"/>
    <property type="match status" value="9"/>
</dbReference>
<evidence type="ECO:0000256" key="12">
    <source>
        <dbReference type="ARBA" id="ARBA00023292"/>
    </source>
</evidence>
<evidence type="ECO:0000259" key="19">
    <source>
        <dbReference type="PROSITE" id="PS50027"/>
    </source>
</evidence>
<feature type="domain" description="EGF-like" evidence="18">
    <location>
        <begin position="1192"/>
        <end position="1233"/>
    </location>
</feature>
<feature type="disulfide bond" evidence="14">
    <location>
        <begin position="1294"/>
        <end position="1303"/>
    </location>
</feature>
<dbReference type="PANTHER" id="PTHR46376:SF2">
    <property type="entry name" value="DISTRACTED, ISOFORM B"/>
    <property type="match status" value="1"/>
</dbReference>
<dbReference type="InterPro" id="IPR049883">
    <property type="entry name" value="NOTCH1_EGF-like"/>
</dbReference>
<dbReference type="SUPFAM" id="SSF117281">
    <property type="entry name" value="Kelch motif"/>
    <property type="match status" value="3"/>
</dbReference>
<feature type="disulfide bond" evidence="14">
    <location>
        <begin position="2366"/>
        <end position="2380"/>
    </location>
</feature>
<sequence>MHHLLYQLVPATLILIFAPSITYSTSCDKSRKVLTDSWGIISDGPIGENYTHDTHCEWLIKANSTDQFITLTFLYMNTECSYDYVFVYDGYSFQAPLLGTFSGKNEPQNIIASSGYMLILMYSDTNYMLDGFQAEYSISNCPSNCTHHGQCVAHTCICDTDWGGEDCNHRLCLNQCSGHGDCIEGQCLCRQGYVGQYCSLSDHDQDREGNRWHTLSQDVIEARTSHSAVYVADTDALYVFGGFNLNLVLGDLKVYWFNSSRWEDEEGNVLESGKLSHGHLVDASALAALLHKEREKEGRWGLRTPTILQNIIYSLTDNNTWNYRHHGEGSNTGPGQLRLYRGSRQANGSEAFRPGPRFGHAACRYPGGFLLYGGKLPDGSLSSELWYYNVTGRSWGLRSQGSSFTPPPLSKHTLTYAPDTEHVYLVGGSGQHGEFSNRIYRIRLSTVGGDEQWSELVPRGGPGLEFRVTAHSTVYDVYSKSLLIYGGILTQLARFSKVSDKLFVFNVESRYYSEISYPRSESRDVYVPRERAFHSATIIGNYMVVFGGYTHRHNQEEICYDNQMYLYHLGCHTWVNDDILGSIKLGNKYPKLQGVFGHAADVRRGNTLLLQGGYHGNVNADLIAFVLPPTLAPAFNHSYEPDHICSYHHSLLECTANPECGWCSSDDICYGRMLSVNCTTNLQTTRCPGICPSLTSCYACLIHSQDTRPLSVAQKLNLNQCTWCVHNVRCHHKGDDYGVCGLQEDTPSQEPGWWGPVGTEVTSPSQCRIEDKTPGLTFIKYAHPANYSQPDYVTIVNCTSVEVPISSSPMTRTELSLGGETLARLTGYIHPPAGNGHASEQLLACAAYSRAKLRMAATNGTLELLANMSTDALKCVPVEWPGSGTVGAAGTERFLLDFESHKTIAGTSHALAPAKLKIQVNHSHESPRVFTFESLEPYEGNGDCQYHNCLQCLSDVTCAWCDTLSRCFSRSLNESQVCVDPNDPSSWHYLTLHPHACTTCSQHITCQDCTNSATAGQCEWWPEDARCERRGRYQAAVTVSDACPDPCYNRSTCSECLHASRCVWCAATQECFLFSVYISEYQMGQCRDWLDRSYHSTSLHTHAAVSADRSYHPMGVNEEDICYSCSHYTNCSGCLSALGCGWCYDFDNPIQGACVPGDFNTPDESCAVAVSARHNVSLYEEEARWSYALCPDVDECGLGLHDCHREAKCTNTHGSYSCQCRRGFQGDGKLSCTKTCYHKCINGECKEGPPDYITHVPDYTCQCELGWTGVDCNTTCLCNNHSTCVHGIGKCDECQNLTTGDHCQYCRAGSYGNATTKEGCRKCECNDHGNSMLGVCDSMTGECKCQDNTHGKNCERCLPGYYGDPTDGGTCYYQCMARGMLTGPGPQGLGSGLAERNAWEGKDTPARECLWIIGQSLDSNSSSPNDIILLHLMPDMNVPCAENAVYIYDGLPDFVSTVGGGTHQSQTLGVFCTEDMHRGRDQVLEAKSGVMTIHYKQGKPGEGFNATYQILSCPDQCPYNRTCINNQCVCPARRTGPDCQEEICPNDCHVELSQGVCDEKYGRCVCSPGYGSADCGSPITDHQLVFSPLFNTDLLSDSLDHLRKMLPRFGHTLLADRRGQLWLFGGYSLSHGPLNDIRLFDTKTNTWASVEITIGYNNEATMPKGRYFHAAELVHSTHEIFVFGGLSQSPNRTLSDFWKFNVKNDRWTLIETILSPPPVAGHTLTIRRSLDKEEESLILIGGFSPRHGFLNHVWEYNWDNNSWTVLETSGNGPLGIYGHSTVFHVPSQSFYVFGGYTYAVNRTFISNRLYAFHYPSKTWTVLPIFDNYSHPPRERFLHSAITTPHHLIIYGGRMKLYTKSDILLAYSYACNQWIKLLGRDVDLVQKPPPLSYAHSMTYDDETGYMYVMGGFAGGIQSHVTRIHVPRDLCNLWPEKEKCRKYLGCSYCAVMRTDKRFCYANGAESRDPCYNQNGTTTTNNGQVCNGQWLLSRRCQDATSCTECLASWPVHWDQEQPCKWCSNCGRGHCLPESASCDATSKCSAVRNVNSCKELQCSASDCTKCQESSGCFWTRQVMLTADSGLLVSGEPIYDWNCAVKSDANRTNIKLKTGGQCPLRCDQRTDCQDCLTSTGGEGGWAECRWSSMLNECISPSYEALYCAGGVCGLVLEPNQAPQCPRSCNAYTQCSTCLRHAHCGWCALQGDETGGMGVGVCTEGSLNSPSSGPESSTCDALFYQTYPDQIQDTSNDTFSWNYVKCPPENECLNQHHTCDPQSEQCVDLQDGFECECGRGYSKSEEGEECVPVCSQGCVRGVCAAPDKCQCDFGYVGVNCSIQCQCNGHADCAGPDKLDVCLRCHNHTKGAQCDKCEPLYVGDPRDNGECVPCSEYCNGHTGLCINASLASLPFSPEAGGTSELAAFLDEGPTTRARCMHCANHTTGHKCDDCVEGYFRGTHDLRSHCRPCECHGHGNTCDAVSGEKCNCGNNTESDPSCQLASKNANQACFQLQCSRCKDSYTGTPTNGHQCYKVMNVDAKFCLDSKLLDECKMKPKGLAPGQSVFFAMQPRFMNVDIRVSVDVTQGSLDLYLSPRDDSLVVNYNGTLNAHVLELDAKYDYEEYDTGATLGVGQTGKKRANLSYKVDDSVASGLSTFITVDKPNTILIVRNITHRLVLTLPQDKQDLASTRFYLALIATHHVPKPAYGILFFRQDQLHIDLFVFFSVFFSCFFLFLASCVVAWKAKQAADLRRARRRHVVEMMHMARRPFASVTVCLASPHHRKRRSTRGPELRPVAMEPTSDSLAAVSTIFIRLPGGRAAPVKMALASTLITLARSGVSTASARPFLRRRTERIS</sequence>
<keyword evidence="7" id="KW-0106">Calcium</keyword>
<evidence type="ECO:0000256" key="2">
    <source>
        <dbReference type="ARBA" id="ARBA00022441"/>
    </source>
</evidence>
<accession>A0A8D8PUQ8</accession>
<dbReference type="PANTHER" id="PTHR46376">
    <property type="entry name" value="LEUCINE-ZIPPER-LIKE TRANSCRIPTIONAL REGULATOR 1"/>
    <property type="match status" value="1"/>
</dbReference>
<evidence type="ECO:0000256" key="6">
    <source>
        <dbReference type="ARBA" id="ARBA00022737"/>
    </source>
</evidence>
<dbReference type="GO" id="GO:0005509">
    <property type="term" value="F:calcium ion binding"/>
    <property type="evidence" value="ECO:0007669"/>
    <property type="project" value="InterPro"/>
</dbReference>
<dbReference type="Pfam" id="PF23106">
    <property type="entry name" value="EGF_Teneurin"/>
    <property type="match status" value="1"/>
</dbReference>
<keyword evidence="11" id="KW-0325">Glycoprotein</keyword>
<feature type="disulfide bond" evidence="14">
    <location>
        <begin position="1345"/>
        <end position="1354"/>
    </location>
</feature>
<dbReference type="Pfam" id="PF00053">
    <property type="entry name" value="EGF_laminin"/>
    <property type="match status" value="1"/>
</dbReference>
<keyword evidence="10 14" id="KW-1015">Disulfide bond</keyword>
<evidence type="ECO:0000256" key="9">
    <source>
        <dbReference type="ARBA" id="ARBA00023136"/>
    </source>
</evidence>
<dbReference type="SUPFAM" id="SSF49854">
    <property type="entry name" value="Spermadhesin, CUB domain"/>
    <property type="match status" value="2"/>
</dbReference>
<dbReference type="InterPro" id="IPR051568">
    <property type="entry name" value="LZTR1/Attractin"/>
</dbReference>
<dbReference type="SMART" id="SM00179">
    <property type="entry name" value="EGF_CA"/>
    <property type="match status" value="2"/>
</dbReference>
<dbReference type="InterPro" id="IPR000742">
    <property type="entry name" value="EGF"/>
</dbReference>
<keyword evidence="5 16" id="KW-0732">Signal</keyword>
<feature type="chain" id="PRO_5036428492" evidence="16">
    <location>
        <begin position="25"/>
        <end position="2847"/>
    </location>
</feature>
<dbReference type="Pfam" id="PF00431">
    <property type="entry name" value="CUB"/>
    <property type="match status" value="1"/>
</dbReference>
<evidence type="ECO:0000256" key="8">
    <source>
        <dbReference type="ARBA" id="ARBA00022989"/>
    </source>
</evidence>
<dbReference type="InterPro" id="IPR015915">
    <property type="entry name" value="Kelch-typ_b-propeller"/>
</dbReference>
<evidence type="ECO:0000259" key="17">
    <source>
        <dbReference type="PROSITE" id="PS01180"/>
    </source>
</evidence>
<evidence type="ECO:0000256" key="5">
    <source>
        <dbReference type="ARBA" id="ARBA00022729"/>
    </source>
</evidence>
<dbReference type="InterPro" id="IPR056737">
    <property type="entry name" value="Beta-prop_ATRN-MKLN-like"/>
</dbReference>
<proteinExistence type="predicted"/>
<dbReference type="GO" id="GO:0016020">
    <property type="term" value="C:membrane"/>
    <property type="evidence" value="ECO:0007669"/>
    <property type="project" value="UniProtKB-SubCell"/>
</dbReference>
<dbReference type="SUPFAM" id="SSF57184">
    <property type="entry name" value="Growth factor receptor domain"/>
    <property type="match status" value="1"/>
</dbReference>
<dbReference type="PROSITE" id="PS01186">
    <property type="entry name" value="EGF_2"/>
    <property type="match status" value="3"/>
</dbReference>
<evidence type="ECO:0000256" key="16">
    <source>
        <dbReference type="SAM" id="SignalP"/>
    </source>
</evidence>
<evidence type="ECO:0000256" key="4">
    <source>
        <dbReference type="ARBA" id="ARBA00022692"/>
    </source>
</evidence>
<keyword evidence="2" id="KW-0880">Kelch repeat</keyword>
<feature type="disulfide bond" evidence="14">
    <location>
        <begin position="1357"/>
        <end position="1371"/>
    </location>
</feature>
<dbReference type="CDD" id="cd00055">
    <property type="entry name" value="EGF_Lam"/>
    <property type="match status" value="4"/>
</dbReference>
<dbReference type="InterPro" id="IPR016201">
    <property type="entry name" value="PSI"/>
</dbReference>
<dbReference type="FunFam" id="2.60.120.290:FF:000023">
    <property type="entry name" value="Multiple epidermal growth factor-like domains 8"/>
    <property type="match status" value="1"/>
</dbReference>
<evidence type="ECO:0000256" key="1">
    <source>
        <dbReference type="ARBA" id="ARBA00004479"/>
    </source>
</evidence>
<evidence type="ECO:0000256" key="15">
    <source>
        <dbReference type="SAM" id="Phobius"/>
    </source>
</evidence>
<dbReference type="PRINTS" id="PR00011">
    <property type="entry name" value="EGFLAMININ"/>
</dbReference>
<organism evidence="20">
    <name type="scientific">Cacopsylla melanoneura</name>
    <dbReference type="NCBI Taxonomy" id="428564"/>
    <lineage>
        <taxon>Eukaryota</taxon>
        <taxon>Metazoa</taxon>
        <taxon>Ecdysozoa</taxon>
        <taxon>Arthropoda</taxon>
        <taxon>Hexapoda</taxon>
        <taxon>Insecta</taxon>
        <taxon>Pterygota</taxon>
        <taxon>Neoptera</taxon>
        <taxon>Paraneoptera</taxon>
        <taxon>Hemiptera</taxon>
        <taxon>Sternorrhyncha</taxon>
        <taxon>Psylloidea</taxon>
        <taxon>Psyllidae</taxon>
        <taxon>Psyllinae</taxon>
        <taxon>Cacopsylla</taxon>
    </lineage>
</organism>
<dbReference type="EMBL" id="HBUF01029269">
    <property type="protein sequence ID" value="CAG6614063.1"/>
    <property type="molecule type" value="Transcribed_RNA"/>
</dbReference>
<dbReference type="EMBL" id="HBUF01029268">
    <property type="protein sequence ID" value="CAG6614060.1"/>
    <property type="molecule type" value="Transcribed_RNA"/>
</dbReference>
<feature type="domain" description="CUB" evidence="17">
    <location>
        <begin position="1375"/>
        <end position="1511"/>
    </location>
</feature>
<feature type="domain" description="CUB" evidence="17">
    <location>
        <begin position="27"/>
        <end position="139"/>
    </location>
</feature>
<reference evidence="20" key="1">
    <citation type="submission" date="2021-05" db="EMBL/GenBank/DDBJ databases">
        <authorList>
            <person name="Alioto T."/>
            <person name="Alioto T."/>
            <person name="Gomez Garrido J."/>
        </authorList>
    </citation>
    <scope>NUCLEOTIDE SEQUENCE</scope>
</reference>
<dbReference type="Gene3D" id="2.120.10.80">
    <property type="entry name" value="Kelch-type beta propeller"/>
    <property type="match status" value="4"/>
</dbReference>
<dbReference type="SMART" id="SM00042">
    <property type="entry name" value="CUB"/>
    <property type="match status" value="1"/>
</dbReference>
<evidence type="ECO:0000256" key="3">
    <source>
        <dbReference type="ARBA" id="ARBA00022536"/>
    </source>
</evidence>
<dbReference type="GO" id="GO:0048731">
    <property type="term" value="P:system development"/>
    <property type="evidence" value="ECO:0007669"/>
    <property type="project" value="UniProtKB-ARBA"/>
</dbReference>
<dbReference type="InterPro" id="IPR000859">
    <property type="entry name" value="CUB_dom"/>
</dbReference>
<comment type="caution">
    <text evidence="13">Lacks conserved residue(s) required for the propagation of feature annotation.</text>
</comment>
<dbReference type="InterPro" id="IPR009030">
    <property type="entry name" value="Growth_fac_rcpt_cys_sf"/>
</dbReference>
<dbReference type="CDD" id="cd00041">
    <property type="entry name" value="CUB"/>
    <property type="match status" value="1"/>
</dbReference>
<feature type="signal peptide" evidence="16">
    <location>
        <begin position="1"/>
        <end position="24"/>
    </location>
</feature>
<keyword evidence="9 15" id="KW-0472">Membrane</keyword>
<protein>
    <submittedName>
        <fullName evidence="20">Multiple epidermal growth factor-like domains protein 8</fullName>
    </submittedName>
</protein>
<dbReference type="SUPFAM" id="SSF57196">
    <property type="entry name" value="EGF/Laminin"/>
    <property type="match status" value="5"/>
</dbReference>
<evidence type="ECO:0000259" key="18">
    <source>
        <dbReference type="PROSITE" id="PS50026"/>
    </source>
</evidence>
<feature type="transmembrane region" description="Helical" evidence="15">
    <location>
        <begin position="2712"/>
        <end position="2734"/>
    </location>
</feature>
<dbReference type="PROSITE" id="PS00022">
    <property type="entry name" value="EGF_1"/>
    <property type="match status" value="2"/>
</dbReference>
<dbReference type="InterPro" id="IPR035914">
    <property type="entry name" value="Sperma_CUB_dom_sf"/>
</dbReference>
<dbReference type="FunFam" id="2.10.25.10:FF:000202">
    <property type="entry name" value="Multiple epidermal growth factor-like domains 8"/>
    <property type="match status" value="1"/>
</dbReference>
<keyword evidence="6" id="KW-0677">Repeat</keyword>